<dbReference type="InterPro" id="IPR027417">
    <property type="entry name" value="P-loop_NTPase"/>
</dbReference>
<dbReference type="GO" id="GO:0016887">
    <property type="term" value="F:ATP hydrolysis activity"/>
    <property type="evidence" value="ECO:0007669"/>
    <property type="project" value="InterPro"/>
</dbReference>
<organism evidence="2 3">
    <name type="scientific">Paenibacillus rhizovicinus</name>
    <dbReference type="NCBI Taxonomy" id="2704463"/>
    <lineage>
        <taxon>Bacteria</taxon>
        <taxon>Bacillati</taxon>
        <taxon>Bacillota</taxon>
        <taxon>Bacilli</taxon>
        <taxon>Bacillales</taxon>
        <taxon>Paenibacillaceae</taxon>
        <taxon>Paenibacillus</taxon>
    </lineage>
</organism>
<keyword evidence="3" id="KW-1185">Reference proteome</keyword>
<sequence>MNVLSTEISGFKLHRSMRSFTFGKVNRIGGGNRKGKTTISEAIAWCFYGCDLTGKTKEVFDRLKNTQAKETKVRIDVELPQRDGSIVLFEFCRIRKGKVTSLFLDGQASKQAEFDSLLGPMEPFLSIFIPGYFGTIAVSEPAKARNMLVSSFRSLIKRTSLRS</sequence>
<evidence type="ECO:0000313" key="3">
    <source>
        <dbReference type="Proteomes" id="UP000479114"/>
    </source>
</evidence>
<dbReference type="KEGG" id="prz:GZH47_31730"/>
<keyword evidence="2" id="KW-0614">Plasmid</keyword>
<dbReference type="EMBL" id="CP048287">
    <property type="protein sequence ID" value="QHW35468.1"/>
    <property type="molecule type" value="Genomic_DNA"/>
</dbReference>
<dbReference type="InterPro" id="IPR038729">
    <property type="entry name" value="Rad50/SbcC_AAA"/>
</dbReference>
<accession>A0A6C0PAA4</accession>
<evidence type="ECO:0000313" key="2">
    <source>
        <dbReference type="EMBL" id="QHW35468.1"/>
    </source>
</evidence>
<dbReference type="Gene3D" id="3.40.50.300">
    <property type="entry name" value="P-loop containing nucleotide triphosphate hydrolases"/>
    <property type="match status" value="1"/>
</dbReference>
<geneLocation type="plasmid" evidence="2 3">
    <name>unnamed1</name>
</geneLocation>
<reference evidence="2 3" key="1">
    <citation type="submission" date="2020-02" db="EMBL/GenBank/DDBJ databases">
        <title>Paenibacillus sp. nov., isolated from rhizosphere soil of tomato.</title>
        <authorList>
            <person name="Weon H.-Y."/>
            <person name="Lee S.A."/>
        </authorList>
    </citation>
    <scope>NUCLEOTIDE SEQUENCE [LARGE SCALE GENOMIC DNA]</scope>
    <source>
        <strain evidence="2 3">14171R-81</strain>
        <plasmid evidence="2 3">unnamed1</plasmid>
    </source>
</reference>
<name>A0A6C0PAA4_9BACL</name>
<dbReference type="RefSeq" id="WP_162645614.1">
    <property type="nucleotide sequence ID" value="NZ_CP048287.1"/>
</dbReference>
<gene>
    <name evidence="2" type="ORF">GZH47_31730</name>
</gene>
<dbReference type="SUPFAM" id="SSF52540">
    <property type="entry name" value="P-loop containing nucleoside triphosphate hydrolases"/>
    <property type="match status" value="1"/>
</dbReference>
<dbReference type="Pfam" id="PF13476">
    <property type="entry name" value="AAA_23"/>
    <property type="match status" value="1"/>
</dbReference>
<dbReference type="AlphaFoldDB" id="A0A6C0PAA4"/>
<dbReference type="Proteomes" id="UP000479114">
    <property type="component" value="Plasmid unnamed1"/>
</dbReference>
<dbReference type="GO" id="GO:0006302">
    <property type="term" value="P:double-strand break repair"/>
    <property type="evidence" value="ECO:0007669"/>
    <property type="project" value="InterPro"/>
</dbReference>
<protein>
    <submittedName>
        <fullName evidence="2">AAA family ATPase</fullName>
    </submittedName>
</protein>
<feature type="domain" description="Rad50/SbcC-type AAA" evidence="1">
    <location>
        <begin position="7"/>
        <end position="84"/>
    </location>
</feature>
<evidence type="ECO:0000259" key="1">
    <source>
        <dbReference type="Pfam" id="PF13476"/>
    </source>
</evidence>
<proteinExistence type="predicted"/>